<gene>
    <name evidence="4" type="ORF">MJB10_09695</name>
</gene>
<dbReference type="NCBIfam" id="TIGR00426">
    <property type="entry name" value="competence protein ComEA helix-hairpin-helix repeat region"/>
    <property type="match status" value="1"/>
</dbReference>
<evidence type="ECO:0000313" key="4">
    <source>
        <dbReference type="EMBL" id="WNR46343.1"/>
    </source>
</evidence>
<dbReference type="GO" id="GO:0015627">
    <property type="term" value="C:type II protein secretion system complex"/>
    <property type="evidence" value="ECO:0007669"/>
    <property type="project" value="TreeGrafter"/>
</dbReference>
<dbReference type="RefSeq" id="WP_314804059.1">
    <property type="nucleotide sequence ID" value="NZ_CP130319.1"/>
</dbReference>
<evidence type="ECO:0000259" key="3">
    <source>
        <dbReference type="SMART" id="SM00278"/>
    </source>
</evidence>
<feature type="transmembrane region" description="Helical" evidence="2">
    <location>
        <begin position="12"/>
        <end position="29"/>
    </location>
</feature>
<organism evidence="4 5">
    <name type="scientific">Paenibacillus roseopurpureus</name>
    <dbReference type="NCBI Taxonomy" id="2918901"/>
    <lineage>
        <taxon>Bacteria</taxon>
        <taxon>Bacillati</taxon>
        <taxon>Bacillota</taxon>
        <taxon>Bacilli</taxon>
        <taxon>Bacillales</taxon>
        <taxon>Paenibacillaceae</taxon>
        <taxon>Paenibacillus</taxon>
    </lineage>
</organism>
<reference evidence="4" key="1">
    <citation type="submission" date="2022-02" db="EMBL/GenBank/DDBJ databases">
        <title>Paenibacillus sp. MBLB1832 Whole Genome Shotgun Sequencing.</title>
        <authorList>
            <person name="Hwang C.Y."/>
            <person name="Cho E.-S."/>
            <person name="Seo M.-J."/>
        </authorList>
    </citation>
    <scope>NUCLEOTIDE SEQUENCE</scope>
    <source>
        <strain evidence="4">MBLB1832</strain>
    </source>
</reference>
<dbReference type="SUPFAM" id="SSF47781">
    <property type="entry name" value="RuvA domain 2-like"/>
    <property type="match status" value="1"/>
</dbReference>
<dbReference type="Proteomes" id="UP001304650">
    <property type="component" value="Chromosome"/>
</dbReference>
<dbReference type="KEGG" id="proo:MJB10_09695"/>
<dbReference type="Gene3D" id="1.10.150.320">
    <property type="entry name" value="Photosystem II 12 kDa extrinsic protein"/>
    <property type="match status" value="1"/>
</dbReference>
<dbReference type="SMART" id="SM00278">
    <property type="entry name" value="HhH1"/>
    <property type="match status" value="2"/>
</dbReference>
<dbReference type="GO" id="GO:0006281">
    <property type="term" value="P:DNA repair"/>
    <property type="evidence" value="ECO:0007669"/>
    <property type="project" value="InterPro"/>
</dbReference>
<dbReference type="InterPro" id="IPR051675">
    <property type="entry name" value="Endo/Exo/Phosphatase_dom_1"/>
</dbReference>
<evidence type="ECO:0000256" key="2">
    <source>
        <dbReference type="SAM" id="Phobius"/>
    </source>
</evidence>
<feature type="compositionally biased region" description="Low complexity" evidence="1">
    <location>
        <begin position="75"/>
        <end position="100"/>
    </location>
</feature>
<dbReference type="InterPro" id="IPR003583">
    <property type="entry name" value="Hlx-hairpin-Hlx_DNA-bd_motif"/>
</dbReference>
<sequence>MFFFGSKIKKILLMIGVASLIVGVVWPFLRGGQPLIQTGFVPINDAMADLLEMEKSEPHAEPKMVSPESARPVISASPSASNRVASSSSAVPSPTVPAVVTHASQPTSQAAAPNQKQEAKEGRLNLNTATLEQLDKLPGIGESKAKAILAYRLQKGQFKRIEELKDVKGIGDKMFAKLRELVYVAPS</sequence>
<accession>A0AA96LS85</accession>
<evidence type="ECO:0000256" key="1">
    <source>
        <dbReference type="SAM" id="MobiDB-lite"/>
    </source>
</evidence>
<dbReference type="Pfam" id="PF12836">
    <property type="entry name" value="HHH_3"/>
    <property type="match status" value="1"/>
</dbReference>
<keyword evidence="2" id="KW-0472">Membrane</keyword>
<dbReference type="PANTHER" id="PTHR21180">
    <property type="entry name" value="ENDONUCLEASE/EXONUCLEASE/PHOSPHATASE FAMILY DOMAIN-CONTAINING PROTEIN 1"/>
    <property type="match status" value="1"/>
</dbReference>
<dbReference type="InterPro" id="IPR004509">
    <property type="entry name" value="Competence_ComEA_HhH"/>
</dbReference>
<proteinExistence type="predicted"/>
<protein>
    <submittedName>
        <fullName evidence="4">Helix-hairpin-helix domain-containing protein</fullName>
    </submittedName>
</protein>
<keyword evidence="2" id="KW-0812">Transmembrane</keyword>
<dbReference type="GO" id="GO:0015628">
    <property type="term" value="P:protein secretion by the type II secretion system"/>
    <property type="evidence" value="ECO:0007669"/>
    <property type="project" value="TreeGrafter"/>
</dbReference>
<dbReference type="EMBL" id="CP130319">
    <property type="protein sequence ID" value="WNR46343.1"/>
    <property type="molecule type" value="Genomic_DNA"/>
</dbReference>
<feature type="domain" description="Helix-hairpin-helix DNA-binding motif class 1" evidence="3">
    <location>
        <begin position="162"/>
        <end position="181"/>
    </location>
</feature>
<keyword evidence="5" id="KW-1185">Reference proteome</keyword>
<dbReference type="GO" id="GO:0003677">
    <property type="term" value="F:DNA binding"/>
    <property type="evidence" value="ECO:0007669"/>
    <property type="project" value="InterPro"/>
</dbReference>
<name>A0AA96LS85_9BACL</name>
<feature type="compositionally biased region" description="Polar residues" evidence="1">
    <location>
        <begin position="102"/>
        <end position="116"/>
    </location>
</feature>
<feature type="region of interest" description="Disordered" evidence="1">
    <location>
        <begin position="56"/>
        <end position="120"/>
    </location>
</feature>
<keyword evidence="2" id="KW-1133">Transmembrane helix</keyword>
<dbReference type="InterPro" id="IPR010994">
    <property type="entry name" value="RuvA_2-like"/>
</dbReference>
<evidence type="ECO:0000313" key="5">
    <source>
        <dbReference type="Proteomes" id="UP001304650"/>
    </source>
</evidence>
<dbReference type="PANTHER" id="PTHR21180:SF32">
    <property type="entry name" value="ENDONUCLEASE_EXONUCLEASE_PHOSPHATASE FAMILY DOMAIN-CONTAINING PROTEIN 1"/>
    <property type="match status" value="1"/>
</dbReference>
<feature type="domain" description="Helix-hairpin-helix DNA-binding motif class 1" evidence="3">
    <location>
        <begin position="132"/>
        <end position="151"/>
    </location>
</feature>
<dbReference type="AlphaFoldDB" id="A0AA96LS85"/>